<evidence type="ECO:0000256" key="9">
    <source>
        <dbReference type="ARBA" id="ARBA00023136"/>
    </source>
</evidence>
<organism evidence="14 15">
    <name type="scientific">Trebonia kvetii</name>
    <dbReference type="NCBI Taxonomy" id="2480626"/>
    <lineage>
        <taxon>Bacteria</taxon>
        <taxon>Bacillati</taxon>
        <taxon>Actinomycetota</taxon>
        <taxon>Actinomycetes</taxon>
        <taxon>Streptosporangiales</taxon>
        <taxon>Treboniaceae</taxon>
        <taxon>Trebonia</taxon>
    </lineage>
</organism>
<evidence type="ECO:0000256" key="5">
    <source>
        <dbReference type="ARBA" id="ARBA00022989"/>
    </source>
</evidence>
<feature type="transmembrane region" description="Helical" evidence="13">
    <location>
        <begin position="146"/>
        <end position="166"/>
    </location>
</feature>
<keyword evidence="7" id="KW-0408">Iron</keyword>
<evidence type="ECO:0000256" key="10">
    <source>
        <dbReference type="ARBA" id="ARBA00023157"/>
    </source>
</evidence>
<comment type="subcellular location">
    <subcellularLocation>
        <location evidence="1">Membrane</location>
        <topology evidence="1">Multi-pass membrane protein</topology>
    </subcellularLocation>
</comment>
<dbReference type="InterPro" id="IPR003780">
    <property type="entry name" value="COX15/CtaA_fam"/>
</dbReference>
<feature type="transmembrane region" description="Helical" evidence="13">
    <location>
        <begin position="250"/>
        <end position="268"/>
    </location>
</feature>
<keyword evidence="2" id="KW-1003">Cell membrane</keyword>
<dbReference type="InterPro" id="IPR050450">
    <property type="entry name" value="COX15/CtaA_HemeA_synthase"/>
</dbReference>
<feature type="region of interest" description="Disordered" evidence="12">
    <location>
        <begin position="334"/>
        <end position="360"/>
    </location>
</feature>
<evidence type="ECO:0000256" key="8">
    <source>
        <dbReference type="ARBA" id="ARBA00023133"/>
    </source>
</evidence>
<keyword evidence="8" id="KW-0350">Heme biosynthesis</keyword>
<feature type="transmembrane region" description="Helical" evidence="13">
    <location>
        <begin position="194"/>
        <end position="213"/>
    </location>
</feature>
<gene>
    <name evidence="14" type="ORF">EAS64_09455</name>
</gene>
<comment type="caution">
    <text evidence="14">The sequence shown here is derived from an EMBL/GenBank/DDBJ whole genome shotgun (WGS) entry which is preliminary data.</text>
</comment>
<keyword evidence="4" id="KW-0479">Metal-binding</keyword>
<evidence type="ECO:0000313" key="15">
    <source>
        <dbReference type="Proteomes" id="UP000460272"/>
    </source>
</evidence>
<dbReference type="GO" id="GO:0006784">
    <property type="term" value="P:heme A biosynthetic process"/>
    <property type="evidence" value="ECO:0007669"/>
    <property type="project" value="InterPro"/>
</dbReference>
<accession>A0A6P2C0B5</accession>
<keyword evidence="5 13" id="KW-1133">Transmembrane helix</keyword>
<feature type="transmembrane region" description="Helical" evidence="13">
    <location>
        <begin position="277"/>
        <end position="297"/>
    </location>
</feature>
<evidence type="ECO:0000256" key="11">
    <source>
        <dbReference type="ARBA" id="ARBA00023444"/>
    </source>
</evidence>
<evidence type="ECO:0000256" key="6">
    <source>
        <dbReference type="ARBA" id="ARBA00023002"/>
    </source>
</evidence>
<feature type="transmembrane region" description="Helical" evidence="13">
    <location>
        <begin position="87"/>
        <end position="107"/>
    </location>
</feature>
<sequence length="360" mass="37261">MRRITMVPVLSRLIRPVWQPTPVSLRGFALASVIANAVIISTGAAVRLSSSGLGCPDWPKCTGSSAVAAQSAGQTTLNTWIEFGNRLLNFPLVVIAGLTFIACLRYYRATGRTRKDLVWLSAILPGGVIAQAVVGGIVVLTKLNPALVAAHFLLSTAIILTAAVVLHARAAALAGPAAGSTAADGPQPRRDLRVLAGLLTGITALMLAAGTVVTGTGPLAGTTIDSHGHRTTVPRFHFSLESVTQLHADIGWFIAALTVALVIGLRYAGGSRRTMRLAYFVLAGLGAQGVIGYVQYFNHLPAGLVWVHVAGSVTIWIFVLQLFLSTGTNTPRSSAGAGGAGQNTAGEPAAAPSPIKTTIL</sequence>
<dbReference type="EMBL" id="RPFW01000002">
    <property type="protein sequence ID" value="TVZ04859.1"/>
    <property type="molecule type" value="Genomic_DNA"/>
</dbReference>
<evidence type="ECO:0000313" key="14">
    <source>
        <dbReference type="EMBL" id="TVZ04859.1"/>
    </source>
</evidence>
<comment type="pathway">
    <text evidence="11">Porphyrin-containing compound metabolism.</text>
</comment>
<dbReference type="Pfam" id="PF02628">
    <property type="entry name" value="COX15-CtaA"/>
    <property type="match status" value="1"/>
</dbReference>
<evidence type="ECO:0000256" key="12">
    <source>
        <dbReference type="SAM" id="MobiDB-lite"/>
    </source>
</evidence>
<proteinExistence type="predicted"/>
<name>A0A6P2C0B5_9ACTN</name>
<dbReference type="AlphaFoldDB" id="A0A6P2C0B5"/>
<evidence type="ECO:0000256" key="7">
    <source>
        <dbReference type="ARBA" id="ARBA00023004"/>
    </source>
</evidence>
<reference evidence="14 15" key="1">
    <citation type="submission" date="2018-11" db="EMBL/GenBank/DDBJ databases">
        <title>Trebonia kvetii gen.nov., sp.nov., a novel acidophilic actinobacterium, and proposal of the new actinobacterial family Treboniaceae fam. nov.</title>
        <authorList>
            <person name="Rapoport D."/>
            <person name="Sagova-Mareckova M."/>
            <person name="Sedlacek I."/>
            <person name="Provaznik J."/>
            <person name="Kralova S."/>
            <person name="Pavlinic D."/>
            <person name="Benes V."/>
            <person name="Kopecky J."/>
        </authorList>
    </citation>
    <scope>NUCLEOTIDE SEQUENCE [LARGE SCALE GENOMIC DNA]</scope>
    <source>
        <strain evidence="14 15">15Tr583</strain>
    </source>
</reference>
<keyword evidence="10" id="KW-1015">Disulfide bond</keyword>
<evidence type="ECO:0000256" key="2">
    <source>
        <dbReference type="ARBA" id="ARBA00022475"/>
    </source>
</evidence>
<keyword evidence="15" id="KW-1185">Reference proteome</keyword>
<dbReference type="Proteomes" id="UP000460272">
    <property type="component" value="Unassembled WGS sequence"/>
</dbReference>
<dbReference type="PANTHER" id="PTHR35457:SF1">
    <property type="entry name" value="HEME A SYNTHASE"/>
    <property type="match status" value="1"/>
</dbReference>
<keyword evidence="6" id="KW-0560">Oxidoreductase</keyword>
<dbReference type="GO" id="GO:0016491">
    <property type="term" value="F:oxidoreductase activity"/>
    <property type="evidence" value="ECO:0007669"/>
    <property type="project" value="UniProtKB-KW"/>
</dbReference>
<dbReference type="GO" id="GO:0016020">
    <property type="term" value="C:membrane"/>
    <property type="evidence" value="ECO:0007669"/>
    <property type="project" value="UniProtKB-SubCell"/>
</dbReference>
<evidence type="ECO:0000256" key="4">
    <source>
        <dbReference type="ARBA" id="ARBA00022723"/>
    </source>
</evidence>
<feature type="transmembrane region" description="Helical" evidence="13">
    <location>
        <begin position="303"/>
        <end position="324"/>
    </location>
</feature>
<feature type="transmembrane region" description="Helical" evidence="13">
    <location>
        <begin position="28"/>
        <end position="48"/>
    </location>
</feature>
<protein>
    <submittedName>
        <fullName evidence="14">Heme A synthase</fullName>
    </submittedName>
</protein>
<dbReference type="PANTHER" id="PTHR35457">
    <property type="entry name" value="HEME A SYNTHASE"/>
    <property type="match status" value="1"/>
</dbReference>
<keyword evidence="3 13" id="KW-0812">Transmembrane</keyword>
<evidence type="ECO:0000256" key="3">
    <source>
        <dbReference type="ARBA" id="ARBA00022692"/>
    </source>
</evidence>
<evidence type="ECO:0000256" key="13">
    <source>
        <dbReference type="SAM" id="Phobius"/>
    </source>
</evidence>
<evidence type="ECO:0000256" key="1">
    <source>
        <dbReference type="ARBA" id="ARBA00004141"/>
    </source>
</evidence>
<dbReference type="OrthoDB" id="5241540at2"/>
<feature type="transmembrane region" description="Helical" evidence="13">
    <location>
        <begin position="119"/>
        <end position="140"/>
    </location>
</feature>
<keyword evidence="9 13" id="KW-0472">Membrane</keyword>
<dbReference type="GO" id="GO:0046872">
    <property type="term" value="F:metal ion binding"/>
    <property type="evidence" value="ECO:0007669"/>
    <property type="project" value="UniProtKB-KW"/>
</dbReference>